<dbReference type="Proteomes" id="UP000002484">
    <property type="component" value="Chromosome"/>
</dbReference>
<reference evidence="2 3" key="1">
    <citation type="submission" date="2010-10" db="EMBL/GenBank/DDBJ databases">
        <title>Complete sequence of Frankia sp. EuI1c.</title>
        <authorList>
            <consortium name="US DOE Joint Genome Institute"/>
            <person name="Lucas S."/>
            <person name="Copeland A."/>
            <person name="Lapidus A."/>
            <person name="Cheng J.-F."/>
            <person name="Bruce D."/>
            <person name="Goodwin L."/>
            <person name="Pitluck S."/>
            <person name="Chertkov O."/>
            <person name="Detter J.C."/>
            <person name="Han C."/>
            <person name="Tapia R."/>
            <person name="Land M."/>
            <person name="Hauser L."/>
            <person name="Jeffries C."/>
            <person name="Kyrpides N."/>
            <person name="Ivanova N."/>
            <person name="Mikhailova N."/>
            <person name="Beauchemin N."/>
            <person name="Sen A."/>
            <person name="Sur S.A."/>
            <person name="Gtari M."/>
            <person name="Wall L."/>
            <person name="Tisa L."/>
            <person name="Woyke T."/>
        </authorList>
    </citation>
    <scope>NUCLEOTIDE SEQUENCE [LARGE SCALE GENOMIC DNA]</scope>
    <source>
        <strain evidence="3">DSM 45817 / CECT 9037 / EuI1c</strain>
    </source>
</reference>
<sequence length="152" mass="16487">MSTRCQPESGGSRPDASRRYPLALVRRPRRGTVSARSQAQPRFGVANWLTLETVADRAGLHPELVRQFATLSLLDTSRDAAGTLWFPPDAPATIARIRRLRAGLGLNYAAIGLVLDLLDRIDALEAALGGSTSPRVRSVLEASNARSGRLWT</sequence>
<dbReference type="InterPro" id="IPR009061">
    <property type="entry name" value="DNA-bd_dom_put_sf"/>
</dbReference>
<evidence type="ECO:0000313" key="2">
    <source>
        <dbReference type="EMBL" id="ADP84428.1"/>
    </source>
</evidence>
<feature type="region of interest" description="Disordered" evidence="1">
    <location>
        <begin position="1"/>
        <end position="20"/>
    </location>
</feature>
<dbReference type="InParanoid" id="E3J764"/>
<accession>E3J764</accession>
<dbReference type="SUPFAM" id="SSF46955">
    <property type="entry name" value="Putative DNA-binding domain"/>
    <property type="match status" value="1"/>
</dbReference>
<evidence type="ECO:0000256" key="1">
    <source>
        <dbReference type="SAM" id="MobiDB-lite"/>
    </source>
</evidence>
<dbReference type="AlphaFoldDB" id="E3J764"/>
<proteinExistence type="predicted"/>
<dbReference type="Pfam" id="PF13591">
    <property type="entry name" value="MerR_2"/>
    <property type="match status" value="1"/>
</dbReference>
<dbReference type="STRING" id="298654.FraEuI1c_6447"/>
<keyword evidence="3" id="KW-1185">Reference proteome</keyword>
<dbReference type="HOGENOM" id="CLU_144710_0_0_11"/>
<gene>
    <name evidence="2" type="ordered locus">FraEuI1c_6447</name>
</gene>
<protein>
    <recommendedName>
        <fullName evidence="4">MerR family transcriptional regulator</fullName>
    </recommendedName>
</protein>
<evidence type="ECO:0000313" key="3">
    <source>
        <dbReference type="Proteomes" id="UP000002484"/>
    </source>
</evidence>
<evidence type="ECO:0008006" key="4">
    <source>
        <dbReference type="Google" id="ProtNLM"/>
    </source>
</evidence>
<dbReference type="EMBL" id="CP002299">
    <property type="protein sequence ID" value="ADP84428.1"/>
    <property type="molecule type" value="Genomic_DNA"/>
</dbReference>
<dbReference type="Gene3D" id="1.10.1660.10">
    <property type="match status" value="1"/>
</dbReference>
<name>E3J764_PSEI1</name>
<dbReference type="RefSeq" id="WP_013427541.1">
    <property type="nucleotide sequence ID" value="NC_014666.1"/>
</dbReference>
<dbReference type="KEGG" id="fri:FraEuI1c_6447"/>
<dbReference type="OrthoDB" id="5526358at2"/>
<organism evidence="2 3">
    <name type="scientific">Pseudofrankia inefficax (strain DSM 45817 / CECT 9037 / DDB 130130 / EuI1c)</name>
    <name type="common">Frankia inefficax</name>
    <dbReference type="NCBI Taxonomy" id="298654"/>
    <lineage>
        <taxon>Bacteria</taxon>
        <taxon>Bacillati</taxon>
        <taxon>Actinomycetota</taxon>
        <taxon>Actinomycetes</taxon>
        <taxon>Frankiales</taxon>
        <taxon>Frankiaceae</taxon>
        <taxon>Pseudofrankia</taxon>
    </lineage>
</organism>
<dbReference type="eggNOG" id="COG0789">
    <property type="taxonomic scope" value="Bacteria"/>
</dbReference>